<dbReference type="RefSeq" id="YP_010034046.1">
    <property type="nucleotide sequence ID" value="NC_053899.1"/>
</dbReference>
<feature type="transmembrane region" description="Helical" evidence="1">
    <location>
        <begin position="14"/>
        <end position="31"/>
    </location>
</feature>
<keyword evidence="2" id="KW-0687">Ribonucleoprotein</keyword>
<dbReference type="GeneID" id="63380683"/>
<keyword evidence="2" id="KW-0689">Ribosomal protein</keyword>
<proteinExistence type="predicted"/>
<name>A0A7S6XWC0_9ERIC</name>
<gene>
    <name evidence="2" type="primary">rpl32</name>
</gene>
<keyword evidence="2" id="KW-0150">Chloroplast</keyword>
<evidence type="ECO:0000313" key="2">
    <source>
        <dbReference type="EMBL" id="QOW83421.1"/>
    </source>
</evidence>
<dbReference type="EMBL" id="MT806103">
    <property type="protein sequence ID" value="QOW83421.1"/>
    <property type="molecule type" value="Genomic_DNA"/>
</dbReference>
<organism evidence="2">
    <name type="scientific">Huodendron tibeticum</name>
    <dbReference type="NCBI Taxonomy" id="168121"/>
    <lineage>
        <taxon>Eukaryota</taxon>
        <taxon>Viridiplantae</taxon>
        <taxon>Streptophyta</taxon>
        <taxon>Embryophyta</taxon>
        <taxon>Tracheophyta</taxon>
        <taxon>Spermatophyta</taxon>
        <taxon>Magnoliopsida</taxon>
        <taxon>eudicotyledons</taxon>
        <taxon>Gunneridae</taxon>
        <taxon>Pentapetalae</taxon>
        <taxon>asterids</taxon>
        <taxon>Ericales</taxon>
        <taxon>Styracaceae</taxon>
        <taxon>Huodendron</taxon>
    </lineage>
</organism>
<dbReference type="AlphaFoldDB" id="A0A7S6XWC0"/>
<accession>A0A7S6XWC0</accession>
<keyword evidence="1" id="KW-1133">Transmembrane helix</keyword>
<keyword evidence="1" id="KW-0812">Transmembrane</keyword>
<keyword evidence="1" id="KW-0472">Membrane</keyword>
<evidence type="ECO:0000256" key="1">
    <source>
        <dbReference type="SAM" id="Phobius"/>
    </source>
</evidence>
<sequence length="89" mass="10727">MKLTNFLSQVDSDYFILLQILITYLFFVFVCRTKKLFEVPLERDLPNEKAFKAAQYPFFFQIFLRICFFDIEVRFFGTAIKKKRGYSLV</sequence>
<dbReference type="GO" id="GO:0005840">
    <property type="term" value="C:ribosome"/>
    <property type="evidence" value="ECO:0007669"/>
    <property type="project" value="UniProtKB-KW"/>
</dbReference>
<keyword evidence="2" id="KW-0934">Plastid</keyword>
<protein>
    <submittedName>
        <fullName evidence="2">Ribosomal protein L32</fullName>
    </submittedName>
</protein>
<reference evidence="2" key="1">
    <citation type="submission" date="2020-07" db="EMBL/GenBank/DDBJ databases">
        <title>The complete chloroplast genome sequence of Huodendron tibeticum (J.Anthony) Rehder (Styracaceae).</title>
        <authorList>
            <person name="Jiang X."/>
        </authorList>
    </citation>
    <scope>NUCLEOTIDE SEQUENCE</scope>
</reference>
<geneLocation type="chloroplast" evidence="2"/>